<evidence type="ECO:0000313" key="11">
    <source>
        <dbReference type="Proteomes" id="UP000199337"/>
    </source>
</evidence>
<dbReference type="InterPro" id="IPR036250">
    <property type="entry name" value="AcylCo_DH-like_C"/>
</dbReference>
<evidence type="ECO:0000256" key="3">
    <source>
        <dbReference type="ARBA" id="ARBA00022630"/>
    </source>
</evidence>
<proteinExistence type="inferred from homology"/>
<dbReference type="FunFam" id="1.20.140.10:FF:000004">
    <property type="entry name" value="Acyl-CoA dehydrogenase FadE25"/>
    <property type="match status" value="1"/>
</dbReference>
<dbReference type="Gene3D" id="2.40.110.10">
    <property type="entry name" value="Butyryl-CoA Dehydrogenase, subunit A, domain 2"/>
    <property type="match status" value="1"/>
</dbReference>
<keyword evidence="11" id="KW-1185">Reference proteome</keyword>
<evidence type="ECO:0000256" key="5">
    <source>
        <dbReference type="ARBA" id="ARBA00023002"/>
    </source>
</evidence>
<feature type="domain" description="Acyl-CoA dehydrogenase/oxidase C-terminal" evidence="7">
    <location>
        <begin position="224"/>
        <end position="378"/>
    </location>
</feature>
<dbReference type="GO" id="GO:0050660">
    <property type="term" value="F:flavin adenine dinucleotide binding"/>
    <property type="evidence" value="ECO:0007669"/>
    <property type="project" value="InterPro"/>
</dbReference>
<dbReference type="Pfam" id="PF02771">
    <property type="entry name" value="Acyl-CoA_dh_N"/>
    <property type="match status" value="1"/>
</dbReference>
<keyword evidence="5 6" id="KW-0560">Oxidoreductase</keyword>
<dbReference type="Pfam" id="PF02770">
    <property type="entry name" value="Acyl-CoA_dh_M"/>
    <property type="match status" value="1"/>
</dbReference>
<evidence type="ECO:0000259" key="7">
    <source>
        <dbReference type="Pfam" id="PF00441"/>
    </source>
</evidence>
<protein>
    <submittedName>
        <fullName evidence="10">Acyl-CoA dehydrogenase</fullName>
    </submittedName>
</protein>
<dbReference type="InterPro" id="IPR013786">
    <property type="entry name" value="AcylCoA_DH/ox_N"/>
</dbReference>
<dbReference type="PIRSF" id="PIRSF016578">
    <property type="entry name" value="HsaA"/>
    <property type="match status" value="1"/>
</dbReference>
<comment type="similarity">
    <text evidence="2 6">Belongs to the acyl-CoA dehydrogenase family.</text>
</comment>
<comment type="cofactor">
    <cofactor evidence="1 6">
        <name>FAD</name>
        <dbReference type="ChEBI" id="CHEBI:57692"/>
    </cofactor>
</comment>
<dbReference type="AlphaFoldDB" id="A0A1I2XUP6"/>
<gene>
    <name evidence="10" type="ORF">SAMN05660649_04129</name>
</gene>
<evidence type="ECO:0000256" key="4">
    <source>
        <dbReference type="ARBA" id="ARBA00022827"/>
    </source>
</evidence>
<evidence type="ECO:0000256" key="2">
    <source>
        <dbReference type="ARBA" id="ARBA00009347"/>
    </source>
</evidence>
<dbReference type="Gene3D" id="1.20.140.10">
    <property type="entry name" value="Butyryl-CoA Dehydrogenase, subunit A, domain 3"/>
    <property type="match status" value="1"/>
</dbReference>
<organism evidence="10 11">
    <name type="scientific">Desulfotruncus arcticus DSM 17038</name>
    <dbReference type="NCBI Taxonomy" id="1121424"/>
    <lineage>
        <taxon>Bacteria</taxon>
        <taxon>Bacillati</taxon>
        <taxon>Bacillota</taxon>
        <taxon>Clostridia</taxon>
        <taxon>Eubacteriales</taxon>
        <taxon>Desulfallaceae</taxon>
        <taxon>Desulfotruncus</taxon>
    </lineage>
</organism>
<evidence type="ECO:0000256" key="1">
    <source>
        <dbReference type="ARBA" id="ARBA00001974"/>
    </source>
</evidence>
<accession>A0A1I2XUP6</accession>
<dbReference type="FunFam" id="2.40.110.10:FF:000001">
    <property type="entry name" value="Acyl-CoA dehydrogenase, mitochondrial"/>
    <property type="match status" value="1"/>
</dbReference>
<dbReference type="InterPro" id="IPR009075">
    <property type="entry name" value="AcylCo_DH/oxidase_C"/>
</dbReference>
<keyword evidence="4 6" id="KW-0274">FAD</keyword>
<feature type="domain" description="Acyl-CoA oxidase/dehydrogenase middle" evidence="8">
    <location>
        <begin position="120"/>
        <end position="211"/>
    </location>
</feature>
<dbReference type="SUPFAM" id="SSF47203">
    <property type="entry name" value="Acyl-CoA dehydrogenase C-terminal domain-like"/>
    <property type="match status" value="1"/>
</dbReference>
<feature type="domain" description="Acyl-CoA dehydrogenase/oxidase N-terminal" evidence="9">
    <location>
        <begin position="5"/>
        <end position="115"/>
    </location>
</feature>
<dbReference type="PANTHER" id="PTHR43884">
    <property type="entry name" value="ACYL-COA DEHYDROGENASE"/>
    <property type="match status" value="1"/>
</dbReference>
<dbReference type="STRING" id="341036.SAMN05660649_04129"/>
<dbReference type="SUPFAM" id="SSF56645">
    <property type="entry name" value="Acyl-CoA dehydrogenase NM domain-like"/>
    <property type="match status" value="1"/>
</dbReference>
<dbReference type="PROSITE" id="PS00073">
    <property type="entry name" value="ACYL_COA_DH_2"/>
    <property type="match status" value="1"/>
</dbReference>
<evidence type="ECO:0000256" key="6">
    <source>
        <dbReference type="RuleBase" id="RU362125"/>
    </source>
</evidence>
<dbReference type="Gene3D" id="1.10.540.10">
    <property type="entry name" value="Acyl-CoA dehydrogenase/oxidase, N-terminal domain"/>
    <property type="match status" value="1"/>
</dbReference>
<sequence length="381" mass="42283">MFELTEEQLMIQNTVRKIATEKIMPRAQEIDHADEFPMDIAEVLYENNILGMAMPEEYGGIQADALTMSLVIEEAARGLTCIGPMLLSTNSVIRTIDIMGTEEQKHRFFSRLNEGPKLGAFCLTEPNAGSDAHSLKTYAKKVEGGYVLNGQKCFITLAIVADLYLVFAKTNQDREISCFVVEKETEGLSFGKVEKKMGLHGSITADMFLENAFVPEENRLGKEGDGWYILNFVVNSMRAWGAASFALGNAQAALDYAVQYAKQREQFGKPIIEFQAIQFMIADMAILIEAARCLVRMTNARVDLEGGKITRETLAMVAKAKCFAADVGMKVTTDAVQICGGNGYMQEYPVERMMRDAKAIQILDGSNEIQRFIIGRNLAKN</sequence>
<dbReference type="InterPro" id="IPR046373">
    <property type="entry name" value="Acyl-CoA_Oxase/DH_mid-dom_sf"/>
</dbReference>
<dbReference type="OrthoDB" id="9802447at2"/>
<name>A0A1I2XUP6_9FIRM</name>
<evidence type="ECO:0000313" key="10">
    <source>
        <dbReference type="EMBL" id="SFH17204.1"/>
    </source>
</evidence>
<dbReference type="InterPro" id="IPR006089">
    <property type="entry name" value="Acyl-CoA_DH_CS"/>
</dbReference>
<dbReference type="Pfam" id="PF00441">
    <property type="entry name" value="Acyl-CoA_dh_1"/>
    <property type="match status" value="1"/>
</dbReference>
<dbReference type="EMBL" id="FOOX01000019">
    <property type="protein sequence ID" value="SFH17204.1"/>
    <property type="molecule type" value="Genomic_DNA"/>
</dbReference>
<reference evidence="11" key="1">
    <citation type="submission" date="2016-10" db="EMBL/GenBank/DDBJ databases">
        <authorList>
            <person name="Varghese N."/>
            <person name="Submissions S."/>
        </authorList>
    </citation>
    <scope>NUCLEOTIDE SEQUENCE [LARGE SCALE GENOMIC DNA]</scope>
    <source>
        <strain evidence="11">DSM 17038</strain>
    </source>
</reference>
<dbReference type="InterPro" id="IPR006091">
    <property type="entry name" value="Acyl-CoA_Oxase/DH_mid-dom"/>
</dbReference>
<dbReference type="InterPro" id="IPR037069">
    <property type="entry name" value="AcylCoA_DH/ox_N_sf"/>
</dbReference>
<dbReference type="PANTHER" id="PTHR43884:SF12">
    <property type="entry name" value="ISOVALERYL-COA DEHYDROGENASE, MITOCHONDRIAL-RELATED"/>
    <property type="match status" value="1"/>
</dbReference>
<dbReference type="PROSITE" id="PS00072">
    <property type="entry name" value="ACYL_COA_DH_1"/>
    <property type="match status" value="1"/>
</dbReference>
<dbReference type="GO" id="GO:0003995">
    <property type="term" value="F:acyl-CoA dehydrogenase activity"/>
    <property type="evidence" value="ECO:0007669"/>
    <property type="project" value="InterPro"/>
</dbReference>
<keyword evidence="3 6" id="KW-0285">Flavoprotein</keyword>
<dbReference type="InterPro" id="IPR009100">
    <property type="entry name" value="AcylCoA_DH/oxidase_NM_dom_sf"/>
</dbReference>
<dbReference type="RefSeq" id="WP_092473921.1">
    <property type="nucleotide sequence ID" value="NZ_FOOX01000019.1"/>
</dbReference>
<evidence type="ECO:0000259" key="8">
    <source>
        <dbReference type="Pfam" id="PF02770"/>
    </source>
</evidence>
<evidence type="ECO:0000259" key="9">
    <source>
        <dbReference type="Pfam" id="PF02771"/>
    </source>
</evidence>
<dbReference type="Proteomes" id="UP000199337">
    <property type="component" value="Unassembled WGS sequence"/>
</dbReference>